<dbReference type="HOGENOM" id="CLU_2193432_0_0_11"/>
<dbReference type="Proteomes" id="UP000027178">
    <property type="component" value="Unassembled WGS sequence"/>
</dbReference>
<accession>A0A066Z0G0</accession>
<dbReference type="AlphaFoldDB" id="A0A066Z0G0"/>
<evidence type="ECO:0000313" key="3">
    <source>
        <dbReference type="Proteomes" id="UP000027178"/>
    </source>
</evidence>
<keyword evidence="3" id="KW-1185">Reference proteome</keyword>
<evidence type="ECO:0000313" key="2">
    <source>
        <dbReference type="EMBL" id="KDN86997.1"/>
    </source>
</evidence>
<sequence length="108" mass="11410">MERIAATLPLPGEGESVEIWDGLYGDLASLFRFDHAALRGRRLLLTDDGRLGRCNGGPPPARAAPAARPSSRPRRAPTAGSRCPTRCADGSSTCTRAWPASRNAANAP</sequence>
<feature type="compositionally biased region" description="Low complexity" evidence="1">
    <location>
        <begin position="63"/>
        <end position="82"/>
    </location>
</feature>
<comment type="caution">
    <text evidence="2">The sequence shown here is derived from an EMBL/GenBank/DDBJ whole genome shotgun (WGS) entry which is preliminary data.</text>
</comment>
<gene>
    <name evidence="2" type="ORF">KCH_10820</name>
</gene>
<reference evidence="2 3" key="1">
    <citation type="submission" date="2014-05" db="EMBL/GenBank/DDBJ databases">
        <title>Draft Genome Sequence of Kitasatospora cheerisanensis KCTC 2395.</title>
        <authorList>
            <person name="Nam D.H."/>
        </authorList>
    </citation>
    <scope>NUCLEOTIDE SEQUENCE [LARGE SCALE GENOMIC DNA]</scope>
    <source>
        <strain evidence="2 3">KCTC 2395</strain>
    </source>
</reference>
<proteinExistence type="predicted"/>
<evidence type="ECO:0000256" key="1">
    <source>
        <dbReference type="SAM" id="MobiDB-lite"/>
    </source>
</evidence>
<feature type="region of interest" description="Disordered" evidence="1">
    <location>
        <begin position="54"/>
        <end position="108"/>
    </location>
</feature>
<organism evidence="2 3">
    <name type="scientific">Kitasatospora cheerisanensis KCTC 2395</name>
    <dbReference type="NCBI Taxonomy" id="1348663"/>
    <lineage>
        <taxon>Bacteria</taxon>
        <taxon>Bacillati</taxon>
        <taxon>Actinomycetota</taxon>
        <taxon>Actinomycetes</taxon>
        <taxon>Kitasatosporales</taxon>
        <taxon>Streptomycetaceae</taxon>
        <taxon>Kitasatospora</taxon>
    </lineage>
</organism>
<protein>
    <submittedName>
        <fullName evidence="2">Uncharacterized protein</fullName>
    </submittedName>
</protein>
<dbReference type="EMBL" id="JNBY01000050">
    <property type="protein sequence ID" value="KDN86997.1"/>
    <property type="molecule type" value="Genomic_DNA"/>
</dbReference>
<name>A0A066Z0G0_9ACTN</name>